<dbReference type="PANTHER" id="PTHR43275:SF1">
    <property type="entry name" value="D-MALATE DEHYDROGENASE [DECARBOXYLATING]"/>
    <property type="match status" value="1"/>
</dbReference>
<evidence type="ECO:0000256" key="7">
    <source>
        <dbReference type="ARBA" id="ARBA00023027"/>
    </source>
</evidence>
<dbReference type="EC" id="1.1.1.83" evidence="4"/>
<protein>
    <recommendedName>
        <fullName evidence="4">D-malate dehydrogenase (decarboxylating)</fullName>
        <ecNumber evidence="4">1.1.1.83</ecNumber>
    </recommendedName>
</protein>
<evidence type="ECO:0000313" key="12">
    <source>
        <dbReference type="Proteomes" id="UP000247978"/>
    </source>
</evidence>
<dbReference type="PROSITE" id="PS00470">
    <property type="entry name" value="IDH_IMDH"/>
    <property type="match status" value="1"/>
</dbReference>
<dbReference type="Gene3D" id="3.40.718.10">
    <property type="entry name" value="Isopropylmalate Dehydrogenase"/>
    <property type="match status" value="1"/>
</dbReference>
<dbReference type="Pfam" id="PF00180">
    <property type="entry name" value="Iso_dh"/>
    <property type="match status" value="1"/>
</dbReference>
<dbReference type="InterPro" id="IPR050501">
    <property type="entry name" value="ICDH/IPMDH"/>
</dbReference>
<dbReference type="RefSeq" id="WP_110397244.1">
    <property type="nucleotide sequence ID" value="NZ_JADIJL010000006.1"/>
</dbReference>
<evidence type="ECO:0000256" key="5">
    <source>
        <dbReference type="ARBA" id="ARBA00022723"/>
    </source>
</evidence>
<dbReference type="GO" id="GO:0046553">
    <property type="term" value="F:D-malate dehydrogenase (decarboxylating) (NAD+) activity"/>
    <property type="evidence" value="ECO:0007669"/>
    <property type="project" value="UniProtKB-EC"/>
</dbReference>
<keyword evidence="12" id="KW-1185">Reference proteome</keyword>
<evidence type="ECO:0000256" key="9">
    <source>
        <dbReference type="ARBA" id="ARBA00049301"/>
    </source>
</evidence>
<evidence type="ECO:0000256" key="1">
    <source>
        <dbReference type="ARBA" id="ARBA00001936"/>
    </source>
</evidence>
<dbReference type="NCBIfam" id="TIGR02089">
    <property type="entry name" value="TTC"/>
    <property type="match status" value="1"/>
</dbReference>
<evidence type="ECO:0000256" key="2">
    <source>
        <dbReference type="ARBA" id="ARBA00001946"/>
    </source>
</evidence>
<dbReference type="OrthoDB" id="9806254at2"/>
<evidence type="ECO:0000256" key="3">
    <source>
        <dbReference type="ARBA" id="ARBA00007769"/>
    </source>
</evidence>
<feature type="domain" description="Isopropylmalate dehydrogenase-like" evidence="10">
    <location>
        <begin position="5"/>
        <end position="347"/>
    </location>
</feature>
<reference evidence="11 12" key="1">
    <citation type="submission" date="2018-05" db="EMBL/GenBank/DDBJ databases">
        <title>Genomic Encyclopedia of Type Strains, Phase IV (KMG-IV): sequencing the most valuable type-strain genomes for metagenomic binning, comparative biology and taxonomic classification.</title>
        <authorList>
            <person name="Goeker M."/>
        </authorList>
    </citation>
    <scope>NUCLEOTIDE SEQUENCE [LARGE SCALE GENOMIC DNA]</scope>
    <source>
        <strain evidence="11 12">DSM 28556</strain>
    </source>
</reference>
<evidence type="ECO:0000313" key="11">
    <source>
        <dbReference type="EMBL" id="PXW81684.1"/>
    </source>
</evidence>
<keyword evidence="8" id="KW-0464">Manganese</keyword>
<dbReference type="AlphaFoldDB" id="A0A2V3VKC3"/>
<dbReference type="EMBL" id="QJJQ01000020">
    <property type="protein sequence ID" value="PXW81684.1"/>
    <property type="molecule type" value="Genomic_DNA"/>
</dbReference>
<dbReference type="GO" id="GO:0000287">
    <property type="term" value="F:magnesium ion binding"/>
    <property type="evidence" value="ECO:0007669"/>
    <property type="project" value="InterPro"/>
</dbReference>
<evidence type="ECO:0000256" key="4">
    <source>
        <dbReference type="ARBA" id="ARBA00013126"/>
    </source>
</evidence>
<keyword evidence="7" id="KW-0520">NAD</keyword>
<comment type="cofactor">
    <cofactor evidence="1">
        <name>Mn(2+)</name>
        <dbReference type="ChEBI" id="CHEBI:29035"/>
    </cofactor>
</comment>
<dbReference type="InterPro" id="IPR019818">
    <property type="entry name" value="IsoCit/isopropylmalate_DH_CS"/>
</dbReference>
<comment type="cofactor">
    <cofactor evidence="2">
        <name>Mg(2+)</name>
        <dbReference type="ChEBI" id="CHEBI:18420"/>
    </cofactor>
</comment>
<dbReference type="InterPro" id="IPR024084">
    <property type="entry name" value="IsoPropMal-DH-like_dom"/>
</dbReference>
<proteinExistence type="inferred from homology"/>
<name>A0A2V3VKC3_9BACI</name>
<gene>
    <name evidence="11" type="ORF">DFR56_12059</name>
</gene>
<comment type="catalytic activity">
    <reaction evidence="9">
        <text>(R)-malate + NAD(+) = pyruvate + CO2 + NADH</text>
        <dbReference type="Rhea" id="RHEA:18365"/>
        <dbReference type="ChEBI" id="CHEBI:15361"/>
        <dbReference type="ChEBI" id="CHEBI:15588"/>
        <dbReference type="ChEBI" id="CHEBI:16526"/>
        <dbReference type="ChEBI" id="CHEBI:57540"/>
        <dbReference type="ChEBI" id="CHEBI:57945"/>
        <dbReference type="EC" id="1.1.1.83"/>
    </reaction>
</comment>
<dbReference type="PANTHER" id="PTHR43275">
    <property type="entry name" value="D-MALATE DEHYDROGENASE [DECARBOXYLATING]"/>
    <property type="match status" value="1"/>
</dbReference>
<accession>A0A2V3VKC3</accession>
<sequence length="354" mass="39659">MKLYKIAVLPGDGIGPEVTKEAVKVLNKLSEIDSRFYFETKEFNWNSEYYLQHRRMMPENGLEQLKKFDAILFGAIGDPRVPDPVSIWELILPIRKQFQQYVNLRPIKLLRGLENPLKQEVPVDFVIIRENSEGEYINSGGLMFEGEKREMAVHNTVMTRQGIRNIAEFAYEYARENGLSKLTNATKSNVMSYTMTFWDQVVEEVAAQNKNIAYEKYYIDALAAYFVQRPESFHIVLASNLFGDILSDLGSAIVGGLGIAPSGNINPKGTFPSMFEPVHGSAPNIAGKGIANPMAQIWSAALMLDHLGRKDLHDAILRSIEEVLMEKKVLTPDIGGNASTVEVGNAIISKLKME</sequence>
<comment type="similarity">
    <text evidence="3">Belongs to the isocitrate and isopropylmalate dehydrogenases family.</text>
</comment>
<dbReference type="InterPro" id="IPR011829">
    <property type="entry name" value="TTC_DH"/>
</dbReference>
<keyword evidence="6" id="KW-0560">Oxidoreductase</keyword>
<evidence type="ECO:0000259" key="10">
    <source>
        <dbReference type="SMART" id="SM01329"/>
    </source>
</evidence>
<dbReference type="GO" id="GO:0051287">
    <property type="term" value="F:NAD binding"/>
    <property type="evidence" value="ECO:0007669"/>
    <property type="project" value="InterPro"/>
</dbReference>
<evidence type="ECO:0000256" key="8">
    <source>
        <dbReference type="ARBA" id="ARBA00023211"/>
    </source>
</evidence>
<organism evidence="11 12">
    <name type="scientific">Pseudogracilibacillus auburnensis</name>
    <dbReference type="NCBI Taxonomy" id="1494959"/>
    <lineage>
        <taxon>Bacteria</taxon>
        <taxon>Bacillati</taxon>
        <taxon>Bacillota</taxon>
        <taxon>Bacilli</taxon>
        <taxon>Bacillales</taxon>
        <taxon>Bacillaceae</taxon>
        <taxon>Pseudogracilibacillus</taxon>
    </lineage>
</organism>
<dbReference type="SMART" id="SM01329">
    <property type="entry name" value="Iso_dh"/>
    <property type="match status" value="1"/>
</dbReference>
<dbReference type="SUPFAM" id="SSF53659">
    <property type="entry name" value="Isocitrate/Isopropylmalate dehydrogenase-like"/>
    <property type="match status" value="1"/>
</dbReference>
<comment type="caution">
    <text evidence="11">The sequence shown here is derived from an EMBL/GenBank/DDBJ whole genome shotgun (WGS) entry which is preliminary data.</text>
</comment>
<dbReference type="Proteomes" id="UP000247978">
    <property type="component" value="Unassembled WGS sequence"/>
</dbReference>
<evidence type="ECO:0000256" key="6">
    <source>
        <dbReference type="ARBA" id="ARBA00023002"/>
    </source>
</evidence>
<keyword evidence="5" id="KW-0479">Metal-binding</keyword>